<dbReference type="AlphaFoldDB" id="A0A381SPF1"/>
<name>A0A381SPF1_9ZZZZ</name>
<reference evidence="1" key="1">
    <citation type="submission" date="2018-05" db="EMBL/GenBank/DDBJ databases">
        <authorList>
            <person name="Lanie J.A."/>
            <person name="Ng W.-L."/>
            <person name="Kazmierczak K.M."/>
            <person name="Andrzejewski T.M."/>
            <person name="Davidsen T.M."/>
            <person name="Wayne K.J."/>
            <person name="Tettelin H."/>
            <person name="Glass J.I."/>
            <person name="Rusch D."/>
            <person name="Podicherti R."/>
            <person name="Tsui H.-C.T."/>
            <person name="Winkler M.E."/>
        </authorList>
    </citation>
    <scope>NUCLEOTIDE SEQUENCE</scope>
</reference>
<organism evidence="1">
    <name type="scientific">marine metagenome</name>
    <dbReference type="NCBI Taxonomy" id="408172"/>
    <lineage>
        <taxon>unclassified sequences</taxon>
        <taxon>metagenomes</taxon>
        <taxon>ecological metagenomes</taxon>
    </lineage>
</organism>
<gene>
    <name evidence="1" type="ORF">METZ01_LOCUS58042</name>
</gene>
<dbReference type="EMBL" id="UINC01003310">
    <property type="protein sequence ID" value="SVA05188.1"/>
    <property type="molecule type" value="Genomic_DNA"/>
</dbReference>
<proteinExistence type="predicted"/>
<sequence>MAKISTPQVLHRHVSIRRSGKVLRNVLAQSLISNIREGRLKKDDEISADEKNWVRLDQHSQLAIYFPTKTPSSSEDLPPDVEKRLSELSQMLKDLS</sequence>
<protein>
    <submittedName>
        <fullName evidence="1">Uncharacterized protein</fullName>
    </submittedName>
</protein>
<evidence type="ECO:0000313" key="1">
    <source>
        <dbReference type="EMBL" id="SVA05188.1"/>
    </source>
</evidence>
<accession>A0A381SPF1</accession>